<evidence type="ECO:0000259" key="4">
    <source>
        <dbReference type="Pfam" id="PF07859"/>
    </source>
</evidence>
<dbReference type="InterPro" id="IPR050300">
    <property type="entry name" value="GDXG_lipolytic_enzyme"/>
</dbReference>
<gene>
    <name evidence="5" type="ORF">GV832_06145</name>
</gene>
<sequence length="293" mass="30783">MDYAKLIDAETWAFIRATDAAYPPDAVDLDIAGQRRVYDAMCAVFHRDYPQRPLDHVIAGVRVRDFAGAAPAVVYLHGGGFVVGGLDSHDDICAEINAATGLRVVLVDYRLSPENRHPAALDDCLAVVRSLGDVVLAGDSAGGNLCAAVAAQVAVKGQVLIYPGLGGDHDKGSYLSHANAPMLTRADVLFYAGIRHGGEVPAPDPSVSPLLGPFEGLPPTVAFGAECDPLCDDAEAYAAAVRAAGGRAVSFTEKGLVHGYLRARHSVTRARDSFERIKAAIAALAEGHWPYGG</sequence>
<evidence type="ECO:0000313" key="5">
    <source>
        <dbReference type="EMBL" id="NBZ87156.1"/>
    </source>
</evidence>
<protein>
    <submittedName>
        <fullName evidence="5">Alpha/beta hydrolase fold domain-containing protein</fullName>
    </submittedName>
</protein>
<name>A0AAE5BTX1_9RHOB</name>
<keyword evidence="6" id="KW-1185">Reference proteome</keyword>
<dbReference type="PANTHER" id="PTHR48081">
    <property type="entry name" value="AB HYDROLASE SUPERFAMILY PROTEIN C4A8.06C"/>
    <property type="match status" value="1"/>
</dbReference>
<feature type="domain" description="Alpha/beta hydrolase fold-3" evidence="4">
    <location>
        <begin position="73"/>
        <end position="261"/>
    </location>
</feature>
<dbReference type="InterPro" id="IPR029058">
    <property type="entry name" value="AB_hydrolase_fold"/>
</dbReference>
<dbReference type="EMBL" id="JAABNR010000005">
    <property type="protein sequence ID" value="NBZ87156.1"/>
    <property type="molecule type" value="Genomic_DNA"/>
</dbReference>
<dbReference type="RefSeq" id="WP_168773975.1">
    <property type="nucleotide sequence ID" value="NZ_JAABNR010000005.1"/>
</dbReference>
<dbReference type="PROSITE" id="PS01174">
    <property type="entry name" value="LIPASE_GDXG_SER"/>
    <property type="match status" value="1"/>
</dbReference>
<dbReference type="PANTHER" id="PTHR48081:SF8">
    <property type="entry name" value="ALPHA_BETA HYDROLASE FOLD-3 DOMAIN-CONTAINING PROTEIN-RELATED"/>
    <property type="match status" value="1"/>
</dbReference>
<dbReference type="Proteomes" id="UP001193501">
    <property type="component" value="Unassembled WGS sequence"/>
</dbReference>
<evidence type="ECO:0000256" key="1">
    <source>
        <dbReference type="ARBA" id="ARBA00010515"/>
    </source>
</evidence>
<evidence type="ECO:0000256" key="2">
    <source>
        <dbReference type="ARBA" id="ARBA00022801"/>
    </source>
</evidence>
<dbReference type="GO" id="GO:0016787">
    <property type="term" value="F:hydrolase activity"/>
    <property type="evidence" value="ECO:0007669"/>
    <property type="project" value="UniProtKB-KW"/>
</dbReference>
<comment type="similarity">
    <text evidence="1">Belongs to the 'GDXG' lipolytic enzyme family.</text>
</comment>
<accession>A0AAE5BTX1</accession>
<comment type="caution">
    <text evidence="5">The sequence shown here is derived from an EMBL/GenBank/DDBJ whole genome shotgun (WGS) entry which is preliminary data.</text>
</comment>
<dbReference type="InterPro" id="IPR033140">
    <property type="entry name" value="Lipase_GDXG_put_SER_AS"/>
</dbReference>
<keyword evidence="2 5" id="KW-0378">Hydrolase</keyword>
<feature type="active site" evidence="3">
    <location>
        <position position="140"/>
    </location>
</feature>
<reference evidence="5" key="1">
    <citation type="submission" date="2020-01" db="EMBL/GenBank/DDBJ databases">
        <authorList>
            <person name="Chen W.-M."/>
        </authorList>
    </citation>
    <scope>NUCLEOTIDE SEQUENCE</scope>
    <source>
        <strain evidence="5">CYK-10</strain>
    </source>
</reference>
<dbReference type="SUPFAM" id="SSF53474">
    <property type="entry name" value="alpha/beta-Hydrolases"/>
    <property type="match status" value="1"/>
</dbReference>
<proteinExistence type="inferred from homology"/>
<organism evidence="5 6">
    <name type="scientific">Stagnihabitans tardus</name>
    <dbReference type="NCBI Taxonomy" id="2699202"/>
    <lineage>
        <taxon>Bacteria</taxon>
        <taxon>Pseudomonadati</taxon>
        <taxon>Pseudomonadota</taxon>
        <taxon>Alphaproteobacteria</taxon>
        <taxon>Rhodobacterales</taxon>
        <taxon>Paracoccaceae</taxon>
        <taxon>Stagnihabitans</taxon>
    </lineage>
</organism>
<dbReference type="InterPro" id="IPR013094">
    <property type="entry name" value="AB_hydrolase_3"/>
</dbReference>
<dbReference type="Gene3D" id="3.40.50.1820">
    <property type="entry name" value="alpha/beta hydrolase"/>
    <property type="match status" value="1"/>
</dbReference>
<evidence type="ECO:0000256" key="3">
    <source>
        <dbReference type="PROSITE-ProRule" id="PRU10038"/>
    </source>
</evidence>
<dbReference type="Pfam" id="PF07859">
    <property type="entry name" value="Abhydrolase_3"/>
    <property type="match status" value="1"/>
</dbReference>
<dbReference type="AlphaFoldDB" id="A0AAE5BTX1"/>
<evidence type="ECO:0000313" key="6">
    <source>
        <dbReference type="Proteomes" id="UP001193501"/>
    </source>
</evidence>